<dbReference type="OrthoDB" id="49627at2759"/>
<evidence type="ECO:0000313" key="8">
    <source>
        <dbReference type="Proteomes" id="UP000000759"/>
    </source>
</evidence>
<dbReference type="SUPFAM" id="SSF57850">
    <property type="entry name" value="RING/U-box"/>
    <property type="match status" value="1"/>
</dbReference>
<evidence type="ECO:0000256" key="4">
    <source>
        <dbReference type="PROSITE-ProRule" id="PRU00175"/>
    </source>
</evidence>
<dbReference type="PANTHER" id="PTHR25465:SF14">
    <property type="entry name" value="E3 UBIQUITIN-PROTEIN LIGASE TRIM65"/>
    <property type="match status" value="1"/>
</dbReference>
<keyword evidence="3" id="KW-0862">Zinc</keyword>
<dbReference type="GO" id="GO:0008270">
    <property type="term" value="F:zinc ion binding"/>
    <property type="evidence" value="ECO:0007669"/>
    <property type="project" value="UniProtKB-KW"/>
</dbReference>
<organism evidence="7 8">
    <name type="scientific">Phaeodactylum tricornutum (strain CCAP 1055/1)</name>
    <dbReference type="NCBI Taxonomy" id="556484"/>
    <lineage>
        <taxon>Eukaryota</taxon>
        <taxon>Sar</taxon>
        <taxon>Stramenopiles</taxon>
        <taxon>Ochrophyta</taxon>
        <taxon>Bacillariophyta</taxon>
        <taxon>Bacillariophyceae</taxon>
        <taxon>Bacillariophycidae</taxon>
        <taxon>Naviculales</taxon>
        <taxon>Phaeodactylaceae</taxon>
        <taxon>Phaeodactylum</taxon>
    </lineage>
</organism>
<dbReference type="Gene3D" id="3.30.40.10">
    <property type="entry name" value="Zinc/RING finger domain, C3HC4 (zinc finger)"/>
    <property type="match status" value="1"/>
</dbReference>
<keyword evidence="1" id="KW-0479">Metal-binding</keyword>
<evidence type="ECO:0000256" key="2">
    <source>
        <dbReference type="ARBA" id="ARBA00022771"/>
    </source>
</evidence>
<proteinExistence type="predicted"/>
<dbReference type="RefSeq" id="XP_002183852.1">
    <property type="nucleotide sequence ID" value="XM_002183816.1"/>
</dbReference>
<dbReference type="Proteomes" id="UP000000759">
    <property type="component" value="Chromosome 21"/>
</dbReference>
<dbReference type="InParanoid" id="B7G9X4"/>
<name>B7G9X4_PHATC</name>
<feature type="region of interest" description="Disordered" evidence="5">
    <location>
        <begin position="681"/>
        <end position="741"/>
    </location>
</feature>
<reference evidence="8" key="2">
    <citation type="submission" date="2008-08" db="EMBL/GenBank/DDBJ databases">
        <authorList>
            <consortium name="Diatom Consortium"/>
            <person name="Grigoriev I."/>
            <person name="Grimwood J."/>
            <person name="Kuo A."/>
            <person name="Otillar R.P."/>
            <person name="Salamov A."/>
            <person name="Detter J.C."/>
            <person name="Lindquist E."/>
            <person name="Shapiro H."/>
            <person name="Lucas S."/>
            <person name="Glavina del Rio T."/>
            <person name="Pitluck S."/>
            <person name="Rokhsar D."/>
            <person name="Bowler C."/>
        </authorList>
    </citation>
    <scope>GENOME REANNOTATION</scope>
    <source>
        <strain evidence="8">CCAP 1055/1</strain>
    </source>
</reference>
<evidence type="ECO:0000259" key="6">
    <source>
        <dbReference type="PROSITE" id="PS50089"/>
    </source>
</evidence>
<accession>B7G9X4</accession>
<dbReference type="SMART" id="SM00184">
    <property type="entry name" value="RING"/>
    <property type="match status" value="1"/>
</dbReference>
<dbReference type="InterPro" id="IPR018957">
    <property type="entry name" value="Znf_C3HC4_RING-type"/>
</dbReference>
<dbReference type="PANTHER" id="PTHR25465">
    <property type="entry name" value="B-BOX DOMAIN CONTAINING"/>
    <property type="match status" value="1"/>
</dbReference>
<feature type="compositionally biased region" description="Polar residues" evidence="5">
    <location>
        <begin position="341"/>
        <end position="350"/>
    </location>
</feature>
<evidence type="ECO:0000256" key="1">
    <source>
        <dbReference type="ARBA" id="ARBA00022723"/>
    </source>
</evidence>
<feature type="region of interest" description="Disordered" evidence="5">
    <location>
        <begin position="1"/>
        <end position="41"/>
    </location>
</feature>
<feature type="region of interest" description="Disordered" evidence="5">
    <location>
        <begin position="463"/>
        <end position="511"/>
    </location>
</feature>
<dbReference type="InterPro" id="IPR001841">
    <property type="entry name" value="Znf_RING"/>
</dbReference>
<evidence type="ECO:0000313" key="7">
    <source>
        <dbReference type="EMBL" id="EEC44521.1"/>
    </source>
</evidence>
<feature type="compositionally biased region" description="Polar residues" evidence="5">
    <location>
        <begin position="1"/>
        <end position="25"/>
    </location>
</feature>
<feature type="region of interest" description="Disordered" evidence="5">
    <location>
        <begin position="325"/>
        <end position="361"/>
    </location>
</feature>
<gene>
    <name evidence="7" type="ORF">PHATRDRAFT_49232</name>
</gene>
<evidence type="ECO:0000256" key="3">
    <source>
        <dbReference type="ARBA" id="ARBA00022833"/>
    </source>
</evidence>
<dbReference type="PaxDb" id="2850-Phatr49232"/>
<dbReference type="InterPro" id="IPR051051">
    <property type="entry name" value="E3_ubiq-ligase_TRIM/RNF"/>
</dbReference>
<dbReference type="KEGG" id="pti:PHATRDRAFT_49232"/>
<dbReference type="Pfam" id="PF00097">
    <property type="entry name" value="zf-C3HC4"/>
    <property type="match status" value="1"/>
</dbReference>
<dbReference type="STRING" id="556484.B7G9X4"/>
<dbReference type="InterPro" id="IPR017907">
    <property type="entry name" value="Znf_RING_CS"/>
</dbReference>
<dbReference type="eggNOG" id="KOG0311">
    <property type="taxonomic scope" value="Eukaryota"/>
</dbReference>
<reference evidence="7 8" key="1">
    <citation type="journal article" date="2008" name="Nature">
        <title>The Phaeodactylum genome reveals the evolutionary history of diatom genomes.</title>
        <authorList>
            <person name="Bowler C."/>
            <person name="Allen A.E."/>
            <person name="Badger J.H."/>
            <person name="Grimwood J."/>
            <person name="Jabbari K."/>
            <person name="Kuo A."/>
            <person name="Maheswari U."/>
            <person name="Martens C."/>
            <person name="Maumus F."/>
            <person name="Otillar R.P."/>
            <person name="Rayko E."/>
            <person name="Salamov A."/>
            <person name="Vandepoele K."/>
            <person name="Beszteri B."/>
            <person name="Gruber A."/>
            <person name="Heijde M."/>
            <person name="Katinka M."/>
            <person name="Mock T."/>
            <person name="Valentin K."/>
            <person name="Verret F."/>
            <person name="Berges J.A."/>
            <person name="Brownlee C."/>
            <person name="Cadoret J.P."/>
            <person name="Chiovitti A."/>
            <person name="Choi C.J."/>
            <person name="Coesel S."/>
            <person name="De Martino A."/>
            <person name="Detter J.C."/>
            <person name="Durkin C."/>
            <person name="Falciatore A."/>
            <person name="Fournet J."/>
            <person name="Haruta M."/>
            <person name="Huysman M.J."/>
            <person name="Jenkins B.D."/>
            <person name="Jiroutova K."/>
            <person name="Jorgensen R.E."/>
            <person name="Joubert Y."/>
            <person name="Kaplan A."/>
            <person name="Kroger N."/>
            <person name="Kroth P.G."/>
            <person name="La Roche J."/>
            <person name="Lindquist E."/>
            <person name="Lommer M."/>
            <person name="Martin-Jezequel V."/>
            <person name="Lopez P.J."/>
            <person name="Lucas S."/>
            <person name="Mangogna M."/>
            <person name="McGinnis K."/>
            <person name="Medlin L.K."/>
            <person name="Montsant A."/>
            <person name="Oudot-Le Secq M.P."/>
            <person name="Napoli C."/>
            <person name="Obornik M."/>
            <person name="Parker M.S."/>
            <person name="Petit J.L."/>
            <person name="Porcel B.M."/>
            <person name="Poulsen N."/>
            <person name="Robison M."/>
            <person name="Rychlewski L."/>
            <person name="Rynearson T.A."/>
            <person name="Schmutz J."/>
            <person name="Shapiro H."/>
            <person name="Siaut M."/>
            <person name="Stanley M."/>
            <person name="Sussman M.R."/>
            <person name="Taylor A.R."/>
            <person name="Vardi A."/>
            <person name="von Dassow P."/>
            <person name="Vyverman W."/>
            <person name="Willis A."/>
            <person name="Wyrwicz L.S."/>
            <person name="Rokhsar D.S."/>
            <person name="Weissenbach J."/>
            <person name="Armbrust E.V."/>
            <person name="Green B.R."/>
            <person name="Van de Peer Y."/>
            <person name="Grigoriev I.V."/>
        </authorList>
    </citation>
    <scope>NUCLEOTIDE SEQUENCE [LARGE SCALE GENOMIC DNA]</scope>
    <source>
        <strain evidence="7 8">CCAP 1055/1</strain>
    </source>
</reference>
<dbReference type="PROSITE" id="PS00518">
    <property type="entry name" value="ZF_RING_1"/>
    <property type="match status" value="1"/>
</dbReference>
<evidence type="ECO:0000256" key="5">
    <source>
        <dbReference type="SAM" id="MobiDB-lite"/>
    </source>
</evidence>
<dbReference type="GeneID" id="7195697"/>
<protein>
    <recommendedName>
        <fullName evidence="6">RING-type domain-containing protein</fullName>
    </recommendedName>
</protein>
<keyword evidence="2 4" id="KW-0863">Zinc-finger</keyword>
<feature type="domain" description="RING-type" evidence="6">
    <location>
        <begin position="68"/>
        <end position="111"/>
    </location>
</feature>
<sequence length="780" mass="84667">MEEGGNASNPSGIGQPQRSKLSSTPAFRMNPANTEEEDVAEDGSLLSTRVLCRTLQKELHNMGKALSCPLCLSTYRDAVTLPCCHAYCRSCLTQALATGSARRPPTCPCCQQRTAGRRSLTDAPKLNELVRAYKLALRHFGLAPVRTWNGVPATILGVCGRSLILCLYVSVYRYEEALPMTQLVPSTPDESPLDTVDVHQHLQAARVFAQAWDGPGDVPYRDEQDLVVAANRRFLLQAAVAAQAKPQSSRNTNSTTLSYSQLANQAAEQSAADRNDETSPCWWEQRHEKSQSTVVRFRSQAEPEGLVEASPPHTTAAGAIASMQAGMDGPSLRDTKPTALASPTQAPSTNSEHDHDDDDCTVDPDLPIQNVSTYASFARDVPSPATLWPLSPSNAAERVHAHDNDELTVDPDTPTNAYRIPSPPTIAKLVSTDKLSPVRPHDVTGTTVDTTMEVSMTTVTSFHTTTDTSRMPVAPPPVGPTLPTTRPHSGVTESTKPSSPPTERWQRTRTPSPAHVRLVESFREQRSNDLPLTTLPAQNGNDATVAESSDLFPVGAIVQVQPRTWPGVNKPGGVGRVVTVHTHVGNAAVQYDVAYVLGGRERRVDAVFVANQPAKLGTTTELVSATPTTTECMPRSRASYRIKHKREEEIPSFLLEQLAKEGFDTKGTVAPVQENMADAAGAVENQRADSKPIQQRFGRKRSATTASKSNPTKRTRRKENVHAPARAMATSTAPTVIPPDPILPISREEALVLADQLYQSRIQKAIQSGVIHRRTPIFVQ</sequence>
<keyword evidence="8" id="KW-1185">Reference proteome</keyword>
<dbReference type="EMBL" id="CM000623">
    <property type="protein sequence ID" value="EEC44521.1"/>
    <property type="molecule type" value="Genomic_DNA"/>
</dbReference>
<dbReference type="PROSITE" id="PS50089">
    <property type="entry name" value="ZF_RING_2"/>
    <property type="match status" value="1"/>
</dbReference>
<feature type="region of interest" description="Disordered" evidence="5">
    <location>
        <begin position="261"/>
        <end position="312"/>
    </location>
</feature>
<dbReference type="HOGENOM" id="CLU_294837_0_0_1"/>
<dbReference type="AlphaFoldDB" id="B7G9X4"/>
<dbReference type="InterPro" id="IPR013083">
    <property type="entry name" value="Znf_RING/FYVE/PHD"/>
</dbReference>